<dbReference type="InterPro" id="IPR019491">
    <property type="entry name" value="Lipoate_protein_ligase_C"/>
</dbReference>
<feature type="domain" description="BPL/LPL catalytic" evidence="8">
    <location>
        <begin position="27"/>
        <end position="221"/>
    </location>
</feature>
<dbReference type="RefSeq" id="WP_016360550.1">
    <property type="nucleotide sequence ID" value="NZ_KE150238.1"/>
</dbReference>
<dbReference type="GO" id="GO:0016979">
    <property type="term" value="F:lipoate-protein ligase activity"/>
    <property type="evidence" value="ECO:0007669"/>
    <property type="project" value="UniProtKB-EC"/>
</dbReference>
<dbReference type="EC" id="6.3.1.20" evidence="3"/>
<evidence type="ECO:0000256" key="4">
    <source>
        <dbReference type="ARBA" id="ARBA00022598"/>
    </source>
</evidence>
<dbReference type="CDD" id="cd16443">
    <property type="entry name" value="LplA"/>
    <property type="match status" value="1"/>
</dbReference>
<dbReference type="SUPFAM" id="SSF82649">
    <property type="entry name" value="SufE/NifU"/>
    <property type="match status" value="1"/>
</dbReference>
<dbReference type="STRING" id="563192.HMPREF0179_02779"/>
<keyword evidence="10" id="KW-1185">Reference proteome</keyword>
<evidence type="ECO:0000256" key="2">
    <source>
        <dbReference type="ARBA" id="ARBA00005124"/>
    </source>
</evidence>
<dbReference type="PANTHER" id="PTHR12561">
    <property type="entry name" value="LIPOATE-PROTEIN LIGASE"/>
    <property type="match status" value="1"/>
</dbReference>
<dbReference type="OrthoDB" id="9787898at2"/>
<evidence type="ECO:0000256" key="1">
    <source>
        <dbReference type="ARBA" id="ARBA00005085"/>
    </source>
</evidence>
<comment type="catalytic activity">
    <reaction evidence="7">
        <text>L-lysyl-[lipoyl-carrier protein] + (R)-lipoate + ATP = N(6)-[(R)-lipoyl]-L-lysyl-[lipoyl-carrier protein] + AMP + diphosphate + H(+)</text>
        <dbReference type="Rhea" id="RHEA:49288"/>
        <dbReference type="Rhea" id="RHEA-COMP:10500"/>
        <dbReference type="Rhea" id="RHEA-COMP:10502"/>
        <dbReference type="ChEBI" id="CHEBI:15378"/>
        <dbReference type="ChEBI" id="CHEBI:29969"/>
        <dbReference type="ChEBI" id="CHEBI:30616"/>
        <dbReference type="ChEBI" id="CHEBI:33019"/>
        <dbReference type="ChEBI" id="CHEBI:83088"/>
        <dbReference type="ChEBI" id="CHEBI:83099"/>
        <dbReference type="ChEBI" id="CHEBI:456215"/>
        <dbReference type="EC" id="6.3.1.20"/>
    </reaction>
</comment>
<gene>
    <name evidence="9" type="ORF">HMPREF0179_02779</name>
</gene>
<dbReference type="Pfam" id="PF10437">
    <property type="entry name" value="Lip_prot_lig_C"/>
    <property type="match status" value="1"/>
</dbReference>
<dbReference type="GO" id="GO:0005737">
    <property type="term" value="C:cytoplasm"/>
    <property type="evidence" value="ECO:0007669"/>
    <property type="project" value="TreeGrafter"/>
</dbReference>
<dbReference type="PROSITE" id="PS51733">
    <property type="entry name" value="BPL_LPL_CATALYTIC"/>
    <property type="match status" value="1"/>
</dbReference>
<dbReference type="eggNOG" id="COG0095">
    <property type="taxonomic scope" value="Bacteria"/>
</dbReference>
<dbReference type="InterPro" id="IPR004143">
    <property type="entry name" value="BPL_LPL_catalytic"/>
</dbReference>
<dbReference type="UniPathway" id="UPA00537">
    <property type="reaction ID" value="UER00594"/>
</dbReference>
<keyword evidence="9" id="KW-0808">Transferase</keyword>
<dbReference type="EMBL" id="ADCP02000001">
    <property type="protein sequence ID" value="EFV43419.2"/>
    <property type="molecule type" value="Genomic_DNA"/>
</dbReference>
<proteinExistence type="predicted"/>
<evidence type="ECO:0000256" key="6">
    <source>
        <dbReference type="ARBA" id="ARBA00022840"/>
    </source>
</evidence>
<dbReference type="HOGENOM" id="CLU_022986_0_2_7"/>
<evidence type="ECO:0000256" key="7">
    <source>
        <dbReference type="ARBA" id="ARBA00048037"/>
    </source>
</evidence>
<dbReference type="GO" id="GO:0005524">
    <property type="term" value="F:ATP binding"/>
    <property type="evidence" value="ECO:0007669"/>
    <property type="project" value="UniProtKB-KW"/>
</dbReference>
<dbReference type="GeneID" id="78084825"/>
<evidence type="ECO:0000256" key="5">
    <source>
        <dbReference type="ARBA" id="ARBA00022741"/>
    </source>
</evidence>
<evidence type="ECO:0000256" key="3">
    <source>
        <dbReference type="ARBA" id="ARBA00012367"/>
    </source>
</evidence>
<dbReference type="Gene3D" id="3.30.390.50">
    <property type="entry name" value="CO dehydrogenase flavoprotein, C-terminal domain"/>
    <property type="match status" value="1"/>
</dbReference>
<accession>E5Y9B1</accession>
<name>E5Y9B1_BILW3</name>
<dbReference type="InterPro" id="IPR004562">
    <property type="entry name" value="LipoylTrfase_LipoateP_Ligase"/>
</dbReference>
<dbReference type="Pfam" id="PF21948">
    <property type="entry name" value="LplA-B_cat"/>
    <property type="match status" value="1"/>
</dbReference>
<keyword evidence="5" id="KW-0547">Nucleotide-binding</keyword>
<evidence type="ECO:0000313" key="10">
    <source>
        <dbReference type="Proteomes" id="UP000006034"/>
    </source>
</evidence>
<organism evidence="9 10">
    <name type="scientific">Bilophila wadsworthia (strain 3_1_6)</name>
    <dbReference type="NCBI Taxonomy" id="563192"/>
    <lineage>
        <taxon>Bacteria</taxon>
        <taxon>Pseudomonadati</taxon>
        <taxon>Thermodesulfobacteriota</taxon>
        <taxon>Desulfovibrionia</taxon>
        <taxon>Desulfovibrionales</taxon>
        <taxon>Desulfovibrionaceae</taxon>
        <taxon>Bilophila</taxon>
    </lineage>
</organism>
<dbReference type="Gene3D" id="3.30.930.10">
    <property type="entry name" value="Bira Bifunctional Protein, Domain 2"/>
    <property type="match status" value="1"/>
</dbReference>
<reference evidence="9 10" key="1">
    <citation type="submission" date="2010-10" db="EMBL/GenBank/DDBJ databases">
        <authorList>
            <consortium name="The Broad Institute Genome Sequencing Platform"/>
            <person name="Ward D."/>
            <person name="Earl A."/>
            <person name="Feldgarden M."/>
            <person name="Young S.K."/>
            <person name="Gargeya S."/>
            <person name="Zeng Q."/>
            <person name="Alvarado L."/>
            <person name="Berlin A."/>
            <person name="Bochicchio J."/>
            <person name="Chapman S.B."/>
            <person name="Chen Z."/>
            <person name="Freedman E."/>
            <person name="Gellesch M."/>
            <person name="Goldberg J."/>
            <person name="Griggs A."/>
            <person name="Gujja S."/>
            <person name="Heilman E."/>
            <person name="Heiman D."/>
            <person name="Howarth C."/>
            <person name="Mehta T."/>
            <person name="Neiman D."/>
            <person name="Pearson M."/>
            <person name="Roberts A."/>
            <person name="Saif S."/>
            <person name="Shea T."/>
            <person name="Shenoy N."/>
            <person name="Sisk P."/>
            <person name="Stolte C."/>
            <person name="Sykes S."/>
            <person name="White J."/>
            <person name="Yandava C."/>
            <person name="Allen-Vercoe E."/>
            <person name="Sibley C."/>
            <person name="Ambrose C.E."/>
            <person name="Strauss J."/>
            <person name="Daigneault M."/>
            <person name="Haas B."/>
            <person name="Nusbaum C."/>
            <person name="Birren B."/>
        </authorList>
    </citation>
    <scope>NUCLEOTIDE SEQUENCE [LARGE SCALE GENOMIC DNA]</scope>
    <source>
        <strain evidence="9 10">3_1_6</strain>
    </source>
</reference>
<evidence type="ECO:0000313" key="9">
    <source>
        <dbReference type="EMBL" id="EFV43419.2"/>
    </source>
</evidence>
<keyword evidence="6" id="KW-0067">ATP-binding</keyword>
<keyword evidence="4 9" id="KW-0436">Ligase</keyword>
<dbReference type="NCBIfam" id="TIGR00545">
    <property type="entry name" value="lipoyltrans"/>
    <property type="match status" value="1"/>
</dbReference>
<evidence type="ECO:0000259" key="8">
    <source>
        <dbReference type="PROSITE" id="PS51733"/>
    </source>
</evidence>
<protein>
    <recommendedName>
        <fullName evidence="3">lipoate--protein ligase</fullName>
        <ecNumber evidence="3">6.3.1.20</ecNumber>
    </recommendedName>
</protein>
<dbReference type="AlphaFoldDB" id="E5Y9B1"/>
<dbReference type="InterPro" id="IPR045864">
    <property type="entry name" value="aa-tRNA-synth_II/BPL/LPL"/>
</dbReference>
<dbReference type="GO" id="GO:0009249">
    <property type="term" value="P:protein lipoylation"/>
    <property type="evidence" value="ECO:0007669"/>
    <property type="project" value="InterPro"/>
</dbReference>
<reference evidence="9 10" key="2">
    <citation type="submission" date="2013-04" db="EMBL/GenBank/DDBJ databases">
        <title>The Genome Sequence of Bilophila wadsworthia 3_1_6.</title>
        <authorList>
            <consortium name="The Broad Institute Genomics Platform"/>
            <person name="Earl A."/>
            <person name="Ward D."/>
            <person name="Feldgarden M."/>
            <person name="Gevers D."/>
            <person name="Sibley C."/>
            <person name="Strauss J."/>
            <person name="Allen-Vercoe E."/>
            <person name="Walker B."/>
            <person name="Young S."/>
            <person name="Zeng Q."/>
            <person name="Gargeya S."/>
            <person name="Fitzgerald M."/>
            <person name="Haas B."/>
            <person name="Abouelleil A."/>
            <person name="Allen A.W."/>
            <person name="Alvarado L."/>
            <person name="Arachchi H.M."/>
            <person name="Berlin A.M."/>
            <person name="Chapman S.B."/>
            <person name="Gainer-Dewar J."/>
            <person name="Goldberg J."/>
            <person name="Griggs A."/>
            <person name="Gujja S."/>
            <person name="Hansen M."/>
            <person name="Howarth C."/>
            <person name="Imamovic A."/>
            <person name="Ireland A."/>
            <person name="Larimer J."/>
            <person name="McCowan C."/>
            <person name="Murphy C."/>
            <person name="Pearson M."/>
            <person name="Poon T.W."/>
            <person name="Priest M."/>
            <person name="Roberts A."/>
            <person name="Saif S."/>
            <person name="Shea T."/>
            <person name="Sisk P."/>
            <person name="Sykes S."/>
            <person name="Wortman J."/>
            <person name="Nusbaum C."/>
            <person name="Birren B."/>
        </authorList>
    </citation>
    <scope>NUCLEOTIDE SEQUENCE [LARGE SCALE GENOMIC DNA]</scope>
    <source>
        <strain evidence="9 10">3_1_6</strain>
    </source>
</reference>
<dbReference type="Proteomes" id="UP000006034">
    <property type="component" value="Unassembled WGS sequence"/>
</dbReference>
<dbReference type="GO" id="GO:0017118">
    <property type="term" value="F:lipoyltransferase activity"/>
    <property type="evidence" value="ECO:0007669"/>
    <property type="project" value="TreeGrafter"/>
</dbReference>
<dbReference type="PANTHER" id="PTHR12561:SF3">
    <property type="entry name" value="LIPOYLTRANSFERASE 1, MITOCHONDRIAL"/>
    <property type="match status" value="1"/>
</dbReference>
<comment type="pathway">
    <text evidence="2">Protein modification; protein lipoylation via exogenous pathway; protein N(6)-(lipoyl)lysine from lipoate: step 1/2.</text>
</comment>
<comment type="pathway">
    <text evidence="1">Protein modification; protein lipoylation via exogenous pathway; protein N(6)-(lipoyl)lysine from lipoate: step 2/2.</text>
</comment>
<comment type="caution">
    <text evidence="9">The sequence shown here is derived from an EMBL/GenBank/DDBJ whole genome shotgun (WGS) entry which is preliminary data.</text>
</comment>
<sequence>MYWIVNHSLDPTFNLALEEYFLGRIEPGHPGYAILWQNSPAIVVGRFQNTRQEVNADFVRERGISVVRRMTGGGAVYHDAGTLNYTFIHHLDKEGALPAFSEAGKPIAEALQKLGLPVTFSGRNDLMLDGLKVAGVAHCRRGMRYLHHGCILVNSDLDVLSQALNVDPAKYKSKGVASVRSRVGNLAEYLAVHSPDLPPLTVQRVRDAIMEHRSGDEYRMNAADFVAITRLRDAKYSTWDWTYGASPPFTERKAQRFPWGKVEVSYDIRQGSVVECHFYGDFFMAGPGKSLTDEVSSCEIYDLEEAMRGVPYTNEALSPVLDRFPLHLLFSGCDPDELKAFLLPGR</sequence>
<dbReference type="SUPFAM" id="SSF55681">
    <property type="entry name" value="Class II aaRS and biotin synthetases"/>
    <property type="match status" value="1"/>
</dbReference>